<evidence type="ECO:0000313" key="2">
    <source>
        <dbReference type="Proteomes" id="UP000271974"/>
    </source>
</evidence>
<dbReference type="EMBL" id="RQTK01001050">
    <property type="protein sequence ID" value="RUS72575.1"/>
    <property type="molecule type" value="Genomic_DNA"/>
</dbReference>
<comment type="caution">
    <text evidence="1">The sequence shown here is derived from an EMBL/GenBank/DDBJ whole genome shotgun (WGS) entry which is preliminary data.</text>
</comment>
<gene>
    <name evidence="1" type="ORF">EGW08_019661</name>
</gene>
<protein>
    <submittedName>
        <fullName evidence="1">Uncharacterized protein</fullName>
    </submittedName>
</protein>
<proteinExistence type="predicted"/>
<accession>A0A433STG4</accession>
<evidence type="ECO:0000313" key="1">
    <source>
        <dbReference type="EMBL" id="RUS72575.1"/>
    </source>
</evidence>
<reference evidence="1 2" key="1">
    <citation type="submission" date="2019-01" db="EMBL/GenBank/DDBJ databases">
        <title>A draft genome assembly of the solar-powered sea slug Elysia chlorotica.</title>
        <authorList>
            <person name="Cai H."/>
            <person name="Li Q."/>
            <person name="Fang X."/>
            <person name="Li J."/>
            <person name="Curtis N.E."/>
            <person name="Altenburger A."/>
            <person name="Shibata T."/>
            <person name="Feng M."/>
            <person name="Maeda T."/>
            <person name="Schwartz J.A."/>
            <person name="Shigenobu S."/>
            <person name="Lundholm N."/>
            <person name="Nishiyama T."/>
            <person name="Yang H."/>
            <person name="Hasebe M."/>
            <person name="Li S."/>
            <person name="Pierce S.K."/>
            <person name="Wang J."/>
        </authorList>
    </citation>
    <scope>NUCLEOTIDE SEQUENCE [LARGE SCALE GENOMIC DNA]</scope>
    <source>
        <strain evidence="1">EC2010</strain>
        <tissue evidence="1">Whole organism of an adult</tissue>
    </source>
</reference>
<dbReference type="AlphaFoldDB" id="A0A433STG4"/>
<sequence length="209" mass="23012">MLGEMLLDNPGQPTLVPPVSLDKAVRELTAVKPTCQNNALNPSWTVDNVWKHDIDTAWVNYSASDPINYLPLAPLTDVHDDLLGDNRRRYGVFRTHLDSIIICMLELFLNAGALGQPIAEPDNENRGNGVLEITIFISPQRLQTFELRQARSWVTGAGHTATAPMFNGPPRHVCSSTANVGQRAGETGRADEKSENTCRCGWLEARTPP</sequence>
<name>A0A433STG4_ELYCH</name>
<dbReference type="Proteomes" id="UP000271974">
    <property type="component" value="Unassembled WGS sequence"/>
</dbReference>
<keyword evidence="2" id="KW-1185">Reference proteome</keyword>
<organism evidence="1 2">
    <name type="scientific">Elysia chlorotica</name>
    <name type="common">Eastern emerald elysia</name>
    <name type="synonym">Sea slug</name>
    <dbReference type="NCBI Taxonomy" id="188477"/>
    <lineage>
        <taxon>Eukaryota</taxon>
        <taxon>Metazoa</taxon>
        <taxon>Spiralia</taxon>
        <taxon>Lophotrochozoa</taxon>
        <taxon>Mollusca</taxon>
        <taxon>Gastropoda</taxon>
        <taxon>Heterobranchia</taxon>
        <taxon>Euthyneura</taxon>
        <taxon>Panpulmonata</taxon>
        <taxon>Sacoglossa</taxon>
        <taxon>Placobranchoidea</taxon>
        <taxon>Plakobranchidae</taxon>
        <taxon>Elysia</taxon>
    </lineage>
</organism>